<accession>A0AA88YUP5</accession>
<keyword evidence="10" id="KW-0560">Oxidoreductase</keyword>
<keyword evidence="7" id="KW-0001">2Fe-2S</keyword>
<dbReference type="InterPro" id="IPR036856">
    <property type="entry name" value="Ald_Oxase/Xan_DH_a/b_sf"/>
</dbReference>
<evidence type="ECO:0000256" key="10">
    <source>
        <dbReference type="ARBA" id="ARBA00023002"/>
    </source>
</evidence>
<evidence type="ECO:0000256" key="8">
    <source>
        <dbReference type="ARBA" id="ARBA00022723"/>
    </source>
</evidence>
<evidence type="ECO:0000256" key="12">
    <source>
        <dbReference type="ARBA" id="ARBA00023014"/>
    </source>
</evidence>
<dbReference type="Proteomes" id="UP001186944">
    <property type="component" value="Unassembled WGS sequence"/>
</dbReference>
<dbReference type="GO" id="GO:0051537">
    <property type="term" value="F:2 iron, 2 sulfur cluster binding"/>
    <property type="evidence" value="ECO:0007669"/>
    <property type="project" value="UniProtKB-KW"/>
</dbReference>
<evidence type="ECO:0000256" key="5">
    <source>
        <dbReference type="ARBA" id="ARBA00022505"/>
    </source>
</evidence>
<comment type="cofactor">
    <cofactor evidence="2">
        <name>FAD</name>
        <dbReference type="ChEBI" id="CHEBI:57692"/>
    </cofactor>
</comment>
<dbReference type="Gene3D" id="3.30.365.10">
    <property type="entry name" value="Aldehyde oxidase/xanthine dehydrogenase, molybdopterin binding domain"/>
    <property type="match status" value="4"/>
</dbReference>
<dbReference type="Gene3D" id="3.90.1170.50">
    <property type="entry name" value="Aldehyde oxidase/xanthine dehydrogenase, a/b hammerhead"/>
    <property type="match status" value="1"/>
</dbReference>
<dbReference type="AlphaFoldDB" id="A0AA88YUP5"/>
<evidence type="ECO:0000259" key="15">
    <source>
        <dbReference type="SMART" id="SM01008"/>
    </source>
</evidence>
<dbReference type="Pfam" id="PF20256">
    <property type="entry name" value="MoCoBD_2"/>
    <property type="match status" value="1"/>
</dbReference>
<keyword evidence="17" id="KW-1185">Reference proteome</keyword>
<gene>
    <name evidence="16" type="ORF">FSP39_009635</name>
</gene>
<dbReference type="InterPro" id="IPR046867">
    <property type="entry name" value="AldOxase/xan_DH_MoCoBD2"/>
</dbReference>
<keyword evidence="13" id="KW-0576">Peroxisome</keyword>
<dbReference type="InterPro" id="IPR037165">
    <property type="entry name" value="AldOxase/xan_DH_Mopterin-bd_sf"/>
</dbReference>
<evidence type="ECO:0000256" key="1">
    <source>
        <dbReference type="ARBA" id="ARBA00001924"/>
    </source>
</evidence>
<keyword evidence="8" id="KW-0479">Metal-binding</keyword>
<evidence type="ECO:0000256" key="14">
    <source>
        <dbReference type="ARBA" id="ARBA00034078"/>
    </source>
</evidence>
<dbReference type="GO" id="GO:0005506">
    <property type="term" value="F:iron ion binding"/>
    <property type="evidence" value="ECO:0007669"/>
    <property type="project" value="InterPro"/>
</dbReference>
<evidence type="ECO:0000256" key="13">
    <source>
        <dbReference type="ARBA" id="ARBA00023140"/>
    </source>
</evidence>
<protein>
    <recommendedName>
        <fullName evidence="15">Aldehyde oxidase/xanthine dehydrogenase a/b hammerhead domain-containing protein</fullName>
    </recommendedName>
</protein>
<comment type="subcellular location">
    <subcellularLocation>
        <location evidence="3">Peroxisome</location>
    </subcellularLocation>
</comment>
<evidence type="ECO:0000256" key="7">
    <source>
        <dbReference type="ARBA" id="ARBA00022714"/>
    </source>
</evidence>
<evidence type="ECO:0000256" key="4">
    <source>
        <dbReference type="ARBA" id="ARBA00006849"/>
    </source>
</evidence>
<dbReference type="PANTHER" id="PTHR45444">
    <property type="entry name" value="XANTHINE DEHYDROGENASE"/>
    <property type="match status" value="1"/>
</dbReference>
<evidence type="ECO:0000256" key="11">
    <source>
        <dbReference type="ARBA" id="ARBA00023004"/>
    </source>
</evidence>
<organism evidence="16 17">
    <name type="scientific">Pinctada imbricata</name>
    <name type="common">Atlantic pearl-oyster</name>
    <name type="synonym">Pinctada martensii</name>
    <dbReference type="NCBI Taxonomy" id="66713"/>
    <lineage>
        <taxon>Eukaryota</taxon>
        <taxon>Metazoa</taxon>
        <taxon>Spiralia</taxon>
        <taxon>Lophotrochozoa</taxon>
        <taxon>Mollusca</taxon>
        <taxon>Bivalvia</taxon>
        <taxon>Autobranchia</taxon>
        <taxon>Pteriomorphia</taxon>
        <taxon>Pterioida</taxon>
        <taxon>Pterioidea</taxon>
        <taxon>Pteriidae</taxon>
        <taxon>Pinctada</taxon>
    </lineage>
</organism>
<keyword evidence="5" id="KW-0500">Molybdenum</keyword>
<dbReference type="PANTHER" id="PTHR45444:SF3">
    <property type="entry name" value="XANTHINE DEHYDROGENASE"/>
    <property type="match status" value="1"/>
</dbReference>
<dbReference type="SMART" id="SM01008">
    <property type="entry name" value="Ald_Xan_dh_C"/>
    <property type="match status" value="1"/>
</dbReference>
<dbReference type="Pfam" id="PF01315">
    <property type="entry name" value="Ald_Xan_dh_C"/>
    <property type="match status" value="1"/>
</dbReference>
<dbReference type="GO" id="GO:0005777">
    <property type="term" value="C:peroxisome"/>
    <property type="evidence" value="ECO:0007669"/>
    <property type="project" value="UniProtKB-SubCell"/>
</dbReference>
<comment type="caution">
    <text evidence="16">The sequence shown here is derived from an EMBL/GenBank/DDBJ whole genome shotgun (WGS) entry which is preliminary data.</text>
</comment>
<dbReference type="SUPFAM" id="SSF56003">
    <property type="entry name" value="Molybdenum cofactor-binding domain"/>
    <property type="match status" value="1"/>
</dbReference>
<dbReference type="EMBL" id="VSWD01000003">
    <property type="protein sequence ID" value="KAK3105960.1"/>
    <property type="molecule type" value="Genomic_DNA"/>
</dbReference>
<dbReference type="FunFam" id="3.30.365.10:FF:000004">
    <property type="entry name" value="Xanthine dehydrogenase oxidase"/>
    <property type="match status" value="1"/>
</dbReference>
<keyword evidence="6" id="KW-0285">Flavoprotein</keyword>
<keyword evidence="9" id="KW-0274">FAD</keyword>
<keyword evidence="11" id="KW-0408">Iron</keyword>
<evidence type="ECO:0000256" key="3">
    <source>
        <dbReference type="ARBA" id="ARBA00004275"/>
    </source>
</evidence>
<dbReference type="InterPro" id="IPR000674">
    <property type="entry name" value="Ald_Oxase/Xan_DH_a/b"/>
</dbReference>
<dbReference type="FunFam" id="3.30.365.10:FF:000003">
    <property type="entry name" value="Aldehyde oxidase 1"/>
    <property type="match status" value="1"/>
</dbReference>
<dbReference type="InterPro" id="IPR016208">
    <property type="entry name" value="Ald_Oxase/xanthine_DH-like"/>
</dbReference>
<name>A0AA88YUP5_PINIB</name>
<sequence>MEDVPSDQSEIDPVGRPLPLVTSHSLATGEAQFVDDIPQFKDELHLSPVCSTKAHAKIISVDASEALAMPGVVGYYDHTSVIGQNKFGVLVPDEELFASEEVLCYGQMIGVIAATSEAIAKKASGQVKVEYKELKPIITIQDAIREKSFYPYDSVPVHTGDVDLAFTQVEKVIEGEVNTGAQEHFYLEPISAIAVPKNEDKEIEVIATVQNVMFEMQCISALLNVPSNRVTVKHRRTGGAFGGKELPPFKVAGPAALVAQLTGRPVRFVLDRHSDMIMTGKRHPYLIKYKAGIDKEGHISAVDMDLYGNAGFSLDISPAVMDTTFRNLDGCYSIPNFRVKGHICRTNTPSNTSFRAFGVPQGIVGLETMMHHVAKATGKTQEEIRLQHHYKENDVSVYNMKMENCNIQKCWDLCYKQAQFDVRRAEVDNFNRENDVVKRGLAMMAIKFPVGFGIPFMNQGSALINIHIDGTVKLTHGGCEIGQGINTKMIQVASRSLGIPMEKIYVSHATSEVIPNPTTTGGSTTTDVIGAAVLNGCNELLDRLRPLREEQPDISWEKLVTYCLIFRIVNLKSKNKNSGINDLSQNPDGGNWNSQTGSGRVCNYYTFGVGCCTVEIDCLTGDHQVLSMDIVMDVGKSLNPAIDIGQIEGGFIMGYGMMTVEDMKWTPDGVQISNGPINYKIPGVRNIPREFRVSLLKDCPNPKAVYSSKGIGEPPMLLSVAVYLALKEAITAARVANGHSEIFQLDCPVTAERIQKACNG</sequence>
<dbReference type="Pfam" id="PF02738">
    <property type="entry name" value="MoCoBD_1"/>
    <property type="match status" value="1"/>
</dbReference>
<comment type="cofactor">
    <cofactor evidence="14">
        <name>[2Fe-2S] cluster</name>
        <dbReference type="ChEBI" id="CHEBI:190135"/>
    </cofactor>
</comment>
<dbReference type="GO" id="GO:0016491">
    <property type="term" value="F:oxidoreductase activity"/>
    <property type="evidence" value="ECO:0007669"/>
    <property type="project" value="UniProtKB-KW"/>
</dbReference>
<feature type="domain" description="Aldehyde oxidase/xanthine dehydrogenase a/b hammerhead" evidence="15">
    <location>
        <begin position="28"/>
        <end position="135"/>
    </location>
</feature>
<dbReference type="FunFam" id="3.90.1170.50:FF:000001">
    <property type="entry name" value="Aldehyde oxidase 1"/>
    <property type="match status" value="1"/>
</dbReference>
<dbReference type="InterPro" id="IPR008274">
    <property type="entry name" value="AldOxase/xan_DH_MoCoBD1"/>
</dbReference>
<evidence type="ECO:0000256" key="6">
    <source>
        <dbReference type="ARBA" id="ARBA00022630"/>
    </source>
</evidence>
<evidence type="ECO:0000313" key="17">
    <source>
        <dbReference type="Proteomes" id="UP001186944"/>
    </source>
</evidence>
<comment type="cofactor">
    <cofactor evidence="1">
        <name>Mo-molybdopterin</name>
        <dbReference type="ChEBI" id="CHEBI:71302"/>
    </cofactor>
</comment>
<dbReference type="FunFam" id="3.30.365.10:FF:000002">
    <property type="entry name" value="Xanthine dehydrogenase oxidase"/>
    <property type="match status" value="1"/>
</dbReference>
<dbReference type="SUPFAM" id="SSF54665">
    <property type="entry name" value="CO dehydrogenase molybdoprotein N-domain-like"/>
    <property type="match status" value="1"/>
</dbReference>
<reference evidence="16" key="1">
    <citation type="submission" date="2019-08" db="EMBL/GenBank/DDBJ databases">
        <title>The improved chromosome-level genome for the pearl oyster Pinctada fucata martensii using PacBio sequencing and Hi-C.</title>
        <authorList>
            <person name="Zheng Z."/>
        </authorList>
    </citation>
    <scope>NUCLEOTIDE SEQUENCE</scope>
    <source>
        <strain evidence="16">ZZ-2019</strain>
        <tissue evidence="16">Adductor muscle</tissue>
    </source>
</reference>
<evidence type="ECO:0000256" key="9">
    <source>
        <dbReference type="ARBA" id="ARBA00022827"/>
    </source>
</evidence>
<evidence type="ECO:0000313" key="16">
    <source>
        <dbReference type="EMBL" id="KAK3105960.1"/>
    </source>
</evidence>
<evidence type="ECO:0000256" key="2">
    <source>
        <dbReference type="ARBA" id="ARBA00001974"/>
    </source>
</evidence>
<comment type="similarity">
    <text evidence="4">Belongs to the xanthine dehydrogenase family.</text>
</comment>
<proteinExistence type="inferred from homology"/>
<keyword evidence="12" id="KW-0411">Iron-sulfur</keyword>